<keyword evidence="3 6" id="KW-1133">Transmembrane helix</keyword>
<organism evidence="7 8">
    <name type="scientific">Schizopora paradoxa</name>
    <dbReference type="NCBI Taxonomy" id="27342"/>
    <lineage>
        <taxon>Eukaryota</taxon>
        <taxon>Fungi</taxon>
        <taxon>Dikarya</taxon>
        <taxon>Basidiomycota</taxon>
        <taxon>Agaricomycotina</taxon>
        <taxon>Agaricomycetes</taxon>
        <taxon>Hymenochaetales</taxon>
        <taxon>Schizoporaceae</taxon>
        <taxon>Schizopora</taxon>
    </lineage>
</organism>
<dbReference type="InParanoid" id="A0A0H2RWL8"/>
<dbReference type="AlphaFoldDB" id="A0A0H2RWL8"/>
<gene>
    <name evidence="7" type="ORF">SCHPADRAFT_823479</name>
</gene>
<dbReference type="PANTHER" id="PTHR31274:SF1">
    <property type="entry name" value="AGL149CP"/>
    <property type="match status" value="1"/>
</dbReference>
<reference evidence="7 8" key="1">
    <citation type="submission" date="2015-04" db="EMBL/GenBank/DDBJ databases">
        <title>Complete genome sequence of Schizopora paradoxa KUC8140, a cosmopolitan wood degrader in East Asia.</title>
        <authorList>
            <consortium name="DOE Joint Genome Institute"/>
            <person name="Min B."/>
            <person name="Park H."/>
            <person name="Jang Y."/>
            <person name="Kim J.-J."/>
            <person name="Kim K.H."/>
            <person name="Pangilinan J."/>
            <person name="Lipzen A."/>
            <person name="Riley R."/>
            <person name="Grigoriev I.V."/>
            <person name="Spatafora J.W."/>
            <person name="Choi I.-G."/>
        </authorList>
    </citation>
    <scope>NUCLEOTIDE SEQUENCE [LARGE SCALE GENOMIC DNA]</scope>
    <source>
        <strain evidence="7 8">KUC8140</strain>
    </source>
</reference>
<comment type="subcellular location">
    <subcellularLocation>
        <location evidence="1">Membrane</location>
        <topology evidence="1">Multi-pass membrane protein</topology>
    </subcellularLocation>
</comment>
<protein>
    <submittedName>
        <fullName evidence="7">Auxin efflux carrier</fullName>
    </submittedName>
</protein>
<dbReference type="GO" id="GO:0016020">
    <property type="term" value="C:membrane"/>
    <property type="evidence" value="ECO:0007669"/>
    <property type="project" value="UniProtKB-SubCell"/>
</dbReference>
<name>A0A0H2RWL8_9AGAM</name>
<feature type="transmembrane region" description="Helical" evidence="6">
    <location>
        <begin position="405"/>
        <end position="432"/>
    </location>
</feature>
<feature type="transmembrane region" description="Helical" evidence="6">
    <location>
        <begin position="138"/>
        <end position="157"/>
    </location>
</feature>
<feature type="transmembrane region" description="Helical" evidence="6">
    <location>
        <begin position="104"/>
        <end position="126"/>
    </location>
</feature>
<dbReference type="OrthoDB" id="435607at2759"/>
<dbReference type="InterPro" id="IPR004776">
    <property type="entry name" value="Mem_transp_PIN-like"/>
</dbReference>
<dbReference type="GO" id="GO:0055085">
    <property type="term" value="P:transmembrane transport"/>
    <property type="evidence" value="ECO:0007669"/>
    <property type="project" value="InterPro"/>
</dbReference>
<feature type="compositionally biased region" description="Acidic residues" evidence="5">
    <location>
        <begin position="213"/>
        <end position="230"/>
    </location>
</feature>
<dbReference type="Proteomes" id="UP000053477">
    <property type="component" value="Unassembled WGS sequence"/>
</dbReference>
<accession>A0A0H2RWL8</accession>
<dbReference type="EMBL" id="KQ085918">
    <property type="protein sequence ID" value="KLO16244.1"/>
    <property type="molecule type" value="Genomic_DNA"/>
</dbReference>
<evidence type="ECO:0000313" key="8">
    <source>
        <dbReference type="Proteomes" id="UP000053477"/>
    </source>
</evidence>
<sequence length="543" mass="59151">MLAIGKVIWISVRPLLRLVICTSFGFIVTKAGIFPLEAARGAGQVMLNILLPSLLFSKIIPAFTPQNAGALGPLILVCVFYEASGILMAWLVKQFFWVPHRFRYGILVAGGWGNYGDIPTSVLMSITGSAPFNGASDQNLSVAYLAAFLLIFCVTLFPMGGHRLIAMDYAGPEIDDAELRMPMFQKLKESISSWRQYVSRILAREHQEHVDVDSEITQDSEPPADPEGEENVASLAFSEPTLDDKRISQGDAIQNLPMALSRQNTRTTQFSFQCAQTSKRMSNVESVSAKSMALDDERAGPCRNDLLSLNKMQSDDEKRDDKQLSLAIVNPCPDRAKTPSTIAVRSPRSHRILKRLYAILKSFMIPPTLSILTAFPIALIQPLKALFTPIPNSPIPNAPDGQPPLAFILDAASFIGAASVPVSLICLGSALARLHIPRQNWGTLPVGAIAWLAIGKMLVMPVVGVAFTQALVSAGIIDAEDKVLRIVCIFMSCVPTATTQVFLTQVYSDTGRADHVSAFLVPQYAIMLLSMTALIAYSLSLLF</sequence>
<evidence type="ECO:0000256" key="3">
    <source>
        <dbReference type="ARBA" id="ARBA00022989"/>
    </source>
</evidence>
<dbReference type="Pfam" id="PF03547">
    <property type="entry name" value="Mem_trans"/>
    <property type="match status" value="1"/>
</dbReference>
<feature type="transmembrane region" description="Helical" evidence="6">
    <location>
        <begin position="70"/>
        <end position="92"/>
    </location>
</feature>
<dbReference type="PANTHER" id="PTHR31274">
    <property type="entry name" value="PROTEIN ECM3"/>
    <property type="match status" value="1"/>
</dbReference>
<evidence type="ECO:0000256" key="4">
    <source>
        <dbReference type="ARBA" id="ARBA00023136"/>
    </source>
</evidence>
<evidence type="ECO:0000256" key="6">
    <source>
        <dbReference type="SAM" id="Phobius"/>
    </source>
</evidence>
<evidence type="ECO:0000256" key="2">
    <source>
        <dbReference type="ARBA" id="ARBA00022692"/>
    </source>
</evidence>
<keyword evidence="2 6" id="KW-0812">Transmembrane</keyword>
<keyword evidence="8" id="KW-1185">Reference proteome</keyword>
<dbReference type="InterPro" id="IPR040254">
    <property type="entry name" value="Ecm3-like"/>
</dbReference>
<evidence type="ECO:0000256" key="1">
    <source>
        <dbReference type="ARBA" id="ARBA00004141"/>
    </source>
</evidence>
<feature type="transmembrane region" description="Helical" evidence="6">
    <location>
        <begin position="516"/>
        <end position="539"/>
    </location>
</feature>
<feature type="transmembrane region" description="Helical" evidence="6">
    <location>
        <begin position="356"/>
        <end position="379"/>
    </location>
</feature>
<evidence type="ECO:0000256" key="5">
    <source>
        <dbReference type="SAM" id="MobiDB-lite"/>
    </source>
</evidence>
<proteinExistence type="predicted"/>
<keyword evidence="4 6" id="KW-0472">Membrane</keyword>
<feature type="transmembrane region" description="Helical" evidence="6">
    <location>
        <begin position="15"/>
        <end position="33"/>
    </location>
</feature>
<evidence type="ECO:0000313" key="7">
    <source>
        <dbReference type="EMBL" id="KLO16244.1"/>
    </source>
</evidence>
<feature type="transmembrane region" description="Helical" evidence="6">
    <location>
        <begin position="444"/>
        <end position="477"/>
    </location>
</feature>
<feature type="region of interest" description="Disordered" evidence="5">
    <location>
        <begin position="209"/>
        <end position="230"/>
    </location>
</feature>
<dbReference type="STRING" id="27342.A0A0H2RWL8"/>